<comment type="caution">
    <text evidence="1">The sequence shown here is derived from an EMBL/GenBank/DDBJ whole genome shotgun (WGS) entry which is preliminary data.</text>
</comment>
<accession>A0ABR9F4T8</accession>
<name>A0ABR9F4T8_9GAMM</name>
<evidence type="ECO:0000313" key="1">
    <source>
        <dbReference type="EMBL" id="MBE0401349.1"/>
    </source>
</evidence>
<dbReference type="EMBL" id="RRZD01000016">
    <property type="protein sequence ID" value="MBE0401349.1"/>
    <property type="molecule type" value="Genomic_DNA"/>
</dbReference>
<sequence length="81" mass="8354">MLPISPIAIAIGAALFLARTNLAGLIGGALLGMALMHLWPEYFMPVYTWVGGLLDSLGIGDWLGAANQSAPVTSDATPTAE</sequence>
<organism evidence="1 2">
    <name type="scientific">Halomonas casei</name>
    <dbReference type="NCBI Taxonomy" id="2742613"/>
    <lineage>
        <taxon>Bacteria</taxon>
        <taxon>Pseudomonadati</taxon>
        <taxon>Pseudomonadota</taxon>
        <taxon>Gammaproteobacteria</taxon>
        <taxon>Oceanospirillales</taxon>
        <taxon>Halomonadaceae</taxon>
        <taxon>Halomonas</taxon>
    </lineage>
</organism>
<protein>
    <submittedName>
        <fullName evidence="1">Uncharacterized protein</fullName>
    </submittedName>
</protein>
<gene>
    <name evidence="1" type="ORF">EI168_14750</name>
</gene>
<evidence type="ECO:0000313" key="2">
    <source>
        <dbReference type="Proteomes" id="UP001645039"/>
    </source>
</evidence>
<keyword evidence="2" id="KW-1185">Reference proteome</keyword>
<dbReference type="Proteomes" id="UP001645039">
    <property type="component" value="Unassembled WGS sequence"/>
</dbReference>
<proteinExistence type="predicted"/>
<dbReference type="RefSeq" id="WP_192536170.1">
    <property type="nucleotide sequence ID" value="NZ_RRZD01000016.1"/>
</dbReference>
<reference evidence="1 2" key="1">
    <citation type="submission" date="2020-07" db="EMBL/GenBank/DDBJ databases">
        <title>Halophilic bacteria isolated from french cheeses.</title>
        <authorList>
            <person name="Kothe C.I."/>
            <person name="Farah-Kraiem B."/>
            <person name="Renault P."/>
            <person name="Dridi B."/>
        </authorList>
    </citation>
    <scope>NUCLEOTIDE SEQUENCE [LARGE SCALE GENOMIC DNA]</scope>
    <source>
        <strain evidence="1 2">FME1</strain>
    </source>
</reference>